<proteinExistence type="inferred from homology"/>
<dbReference type="Gene3D" id="3.30.2140.10">
    <property type="entry name" value="Arylamine N-acetyltransferase"/>
    <property type="match status" value="1"/>
</dbReference>
<dbReference type="PANTHER" id="PTHR11786">
    <property type="entry name" value="N-HYDROXYARYLAMINE O-ACETYLTRANSFERASE"/>
    <property type="match status" value="1"/>
</dbReference>
<dbReference type="Pfam" id="PF00797">
    <property type="entry name" value="Acetyltransf_2"/>
    <property type="match status" value="1"/>
</dbReference>
<comment type="similarity">
    <text evidence="1 2">Belongs to the arylamine N-acetyltransferase family.</text>
</comment>
<keyword evidence="3" id="KW-0808">Transferase</keyword>
<dbReference type="PRINTS" id="PR01543">
    <property type="entry name" value="ANATRNSFRASE"/>
</dbReference>
<gene>
    <name evidence="3" type="ORF">BG844_05755</name>
</gene>
<dbReference type="SUPFAM" id="SSF54001">
    <property type="entry name" value="Cysteine proteinases"/>
    <property type="match status" value="1"/>
</dbReference>
<evidence type="ECO:0000256" key="2">
    <source>
        <dbReference type="RuleBase" id="RU003452"/>
    </source>
</evidence>
<dbReference type="PANTHER" id="PTHR11786:SF0">
    <property type="entry name" value="ARYLAMINE N-ACETYLTRANSFERASE 4-RELATED"/>
    <property type="match status" value="1"/>
</dbReference>
<dbReference type="RefSeq" id="WP_071803694.1">
    <property type="nucleotide sequence ID" value="NZ_MEIA01000063.1"/>
</dbReference>
<dbReference type="EMBL" id="MEIA01000063">
    <property type="protein sequence ID" value="OJF15209.1"/>
    <property type="molecule type" value="Genomic_DNA"/>
</dbReference>
<reference evidence="3 4" key="1">
    <citation type="submission" date="2016-09" db="EMBL/GenBank/DDBJ databases">
        <title>Couchioplanes caeruleus draft genome sequence.</title>
        <authorList>
            <person name="Sheehan J."/>
            <person name="Caffrey P."/>
        </authorList>
    </citation>
    <scope>NUCLEOTIDE SEQUENCE [LARGE SCALE GENOMIC DNA]</scope>
    <source>
        <strain evidence="3 4">DSM 43634</strain>
    </source>
</reference>
<sequence>MIDRNAVAAYLDRIGGEPPAVVDAAALRRLHRAHLTAVPFENLSIHLGEAVSLDPDALVDKLVRRHRGGFCYELNGAFALLLEALGCRVTRVAARVFDGDQLTPPFDHLALVARPVDGSGPWLVDVGFGRHSVYPLHFAERAEQHDPGGQFTLVERDHGDVDVLLNGTAQYRVERRERTLADFVPACWWHATSPDSHFRRGPVCSRLTADGRVSLSGRRLTVTGVGGRAEHDLAGDDDALVAYREHFGIDLAAPPAVAPGDRREARTSAA</sequence>
<dbReference type="InterPro" id="IPR038765">
    <property type="entry name" value="Papain-like_cys_pep_sf"/>
</dbReference>
<dbReference type="InterPro" id="IPR001447">
    <property type="entry name" value="Arylamine_N-AcTrfase"/>
</dbReference>
<evidence type="ECO:0000313" key="3">
    <source>
        <dbReference type="EMBL" id="OJF15209.1"/>
    </source>
</evidence>
<keyword evidence="4" id="KW-1185">Reference proteome</keyword>
<dbReference type="AlphaFoldDB" id="A0A1K0FQZ3"/>
<dbReference type="Proteomes" id="UP000182486">
    <property type="component" value="Unassembled WGS sequence"/>
</dbReference>
<dbReference type="Gene3D" id="2.40.128.150">
    <property type="entry name" value="Cysteine proteinases"/>
    <property type="match status" value="1"/>
</dbReference>
<protein>
    <submittedName>
        <fullName evidence="3">Acetyltransferase</fullName>
    </submittedName>
</protein>
<dbReference type="GO" id="GO:0016407">
    <property type="term" value="F:acetyltransferase activity"/>
    <property type="evidence" value="ECO:0007669"/>
    <property type="project" value="InterPro"/>
</dbReference>
<evidence type="ECO:0000256" key="1">
    <source>
        <dbReference type="ARBA" id="ARBA00006547"/>
    </source>
</evidence>
<evidence type="ECO:0000313" key="4">
    <source>
        <dbReference type="Proteomes" id="UP000182486"/>
    </source>
</evidence>
<accession>A0A1K0FQZ3</accession>
<comment type="caution">
    <text evidence="3">The sequence shown here is derived from an EMBL/GenBank/DDBJ whole genome shotgun (WGS) entry which is preliminary data.</text>
</comment>
<organism evidence="3 4">
    <name type="scientific">Couchioplanes caeruleus subsp. caeruleus</name>
    <dbReference type="NCBI Taxonomy" id="56427"/>
    <lineage>
        <taxon>Bacteria</taxon>
        <taxon>Bacillati</taxon>
        <taxon>Actinomycetota</taxon>
        <taxon>Actinomycetes</taxon>
        <taxon>Micromonosporales</taxon>
        <taxon>Micromonosporaceae</taxon>
        <taxon>Couchioplanes</taxon>
    </lineage>
</organism>
<name>A0A1K0FQZ3_9ACTN</name>